<evidence type="ECO:0000313" key="1">
    <source>
        <dbReference type="EMBL" id="KAH0451803.1"/>
    </source>
</evidence>
<dbReference type="AlphaFoldDB" id="A0AAV7G914"/>
<dbReference type="EMBL" id="JAGFBR010000017">
    <property type="protein sequence ID" value="KAH0451803.1"/>
    <property type="molecule type" value="Genomic_DNA"/>
</dbReference>
<proteinExistence type="predicted"/>
<gene>
    <name evidence="1" type="ORF">IEQ34_019102</name>
</gene>
<comment type="caution">
    <text evidence="1">The sequence shown here is derived from an EMBL/GenBank/DDBJ whole genome shotgun (WGS) entry which is preliminary data.</text>
</comment>
<accession>A0AAV7G914</accession>
<organism evidence="1 2">
    <name type="scientific">Dendrobium chrysotoxum</name>
    <name type="common">Orchid</name>
    <dbReference type="NCBI Taxonomy" id="161865"/>
    <lineage>
        <taxon>Eukaryota</taxon>
        <taxon>Viridiplantae</taxon>
        <taxon>Streptophyta</taxon>
        <taxon>Embryophyta</taxon>
        <taxon>Tracheophyta</taxon>
        <taxon>Spermatophyta</taxon>
        <taxon>Magnoliopsida</taxon>
        <taxon>Liliopsida</taxon>
        <taxon>Asparagales</taxon>
        <taxon>Orchidaceae</taxon>
        <taxon>Epidendroideae</taxon>
        <taxon>Malaxideae</taxon>
        <taxon>Dendrobiinae</taxon>
        <taxon>Dendrobium</taxon>
    </lineage>
</organism>
<evidence type="ECO:0000313" key="2">
    <source>
        <dbReference type="Proteomes" id="UP000775213"/>
    </source>
</evidence>
<reference evidence="1 2" key="1">
    <citation type="journal article" date="2021" name="Hortic Res">
        <title>Chromosome-scale assembly of the Dendrobium chrysotoxum genome enhances the understanding of orchid evolution.</title>
        <authorList>
            <person name="Zhang Y."/>
            <person name="Zhang G.Q."/>
            <person name="Zhang D."/>
            <person name="Liu X.D."/>
            <person name="Xu X.Y."/>
            <person name="Sun W.H."/>
            <person name="Yu X."/>
            <person name="Zhu X."/>
            <person name="Wang Z.W."/>
            <person name="Zhao X."/>
            <person name="Zhong W.Y."/>
            <person name="Chen H."/>
            <person name="Yin W.L."/>
            <person name="Huang T."/>
            <person name="Niu S.C."/>
            <person name="Liu Z.J."/>
        </authorList>
    </citation>
    <scope>NUCLEOTIDE SEQUENCE [LARGE SCALE GENOMIC DNA]</scope>
    <source>
        <strain evidence="1">Lindl</strain>
    </source>
</reference>
<dbReference type="Proteomes" id="UP000775213">
    <property type="component" value="Unassembled WGS sequence"/>
</dbReference>
<protein>
    <submittedName>
        <fullName evidence="1">Uncharacterized protein</fullName>
    </submittedName>
</protein>
<name>A0AAV7G914_DENCH</name>
<keyword evidence="2" id="KW-1185">Reference proteome</keyword>
<sequence>MRDSRSAMTNLARLRLEPADGSSVFGKMSSPMNFASARIDILFGRPIETDNATAMGSQPSVARILIKLDVTKTLRGIKKSACLILHPHLRKFVVPKSVLATTDNNPIIVGDFDNVPLNDHNVVLDNVHLDNELLASPVKPLIDGVCVNNNVYSPLVTPSISNSLKSLKSYGNKLDKTDPIFDHSAGFYAPAPLFGPSGAFGLLVVGSEIWPRPPPAFAFFERSFNGIKFRGNLGGISLRFVSTPLVEIFSQRGHHRGCAMSFESKFFVV</sequence>